<dbReference type="InterPro" id="IPR050687">
    <property type="entry name" value="Dynein_IC"/>
</dbReference>
<feature type="compositionally biased region" description="Basic and acidic residues" evidence="5">
    <location>
        <begin position="1"/>
        <end position="11"/>
    </location>
</feature>
<dbReference type="GO" id="GO:0045503">
    <property type="term" value="F:dynein light chain binding"/>
    <property type="evidence" value="ECO:0007669"/>
    <property type="project" value="TreeGrafter"/>
</dbReference>
<dbReference type="GO" id="GO:0045504">
    <property type="term" value="F:dynein heavy chain binding"/>
    <property type="evidence" value="ECO:0007669"/>
    <property type="project" value="TreeGrafter"/>
</dbReference>
<dbReference type="Gene3D" id="2.130.10.10">
    <property type="entry name" value="YVTN repeat-like/Quinoprotein amine dehydrogenase"/>
    <property type="match status" value="1"/>
</dbReference>
<reference evidence="6 7" key="1">
    <citation type="journal article" date="2015" name="PLoS Pathog.">
        <title>Leptomonas seymouri: Adaptations to the Dixenous Life Cycle Analyzed by Genome Sequencing, Transcriptome Profiling and Co-infection with Leishmania donovani.</title>
        <authorList>
            <person name="Kraeva N."/>
            <person name="Butenko A."/>
            <person name="Hlavacova J."/>
            <person name="Kostygov A."/>
            <person name="Myskova J."/>
            <person name="Grybchuk D."/>
            <person name="Lestinova T."/>
            <person name="Votypka J."/>
            <person name="Volf P."/>
            <person name="Opperdoes F."/>
            <person name="Flegontov P."/>
            <person name="Lukes J."/>
            <person name="Yurchenko V."/>
        </authorList>
    </citation>
    <scope>NUCLEOTIDE SEQUENCE [LARGE SCALE GENOMIC DNA]</scope>
    <source>
        <strain evidence="6 7">ATCC 30220</strain>
    </source>
</reference>
<dbReference type="PANTHER" id="PTHR12442">
    <property type="entry name" value="DYNEIN INTERMEDIATE CHAIN"/>
    <property type="match status" value="1"/>
</dbReference>
<keyword evidence="3" id="KW-0853">WD repeat</keyword>
<dbReference type="EMBL" id="LJSK01000439">
    <property type="protein sequence ID" value="KPI83100.1"/>
    <property type="molecule type" value="Genomic_DNA"/>
</dbReference>
<feature type="region of interest" description="Disordered" evidence="5">
    <location>
        <begin position="1"/>
        <end position="46"/>
    </location>
</feature>
<accession>A0A0N1IHJ0</accession>
<protein>
    <submittedName>
        <fullName evidence="6">Uncharacterized protein</fullName>
    </submittedName>
</protein>
<feature type="compositionally biased region" description="Polar residues" evidence="5">
    <location>
        <begin position="167"/>
        <end position="176"/>
    </location>
</feature>
<comment type="subcellular location">
    <subcellularLocation>
        <location evidence="1">Cytoplasm</location>
    </subcellularLocation>
</comment>
<feature type="compositionally biased region" description="Low complexity" evidence="5">
    <location>
        <begin position="799"/>
        <end position="811"/>
    </location>
</feature>
<keyword evidence="4" id="KW-0677">Repeat</keyword>
<dbReference type="AlphaFoldDB" id="A0A0N1IHJ0"/>
<feature type="compositionally biased region" description="Polar residues" evidence="5">
    <location>
        <begin position="235"/>
        <end position="247"/>
    </location>
</feature>
<proteinExistence type="predicted"/>
<evidence type="ECO:0000256" key="3">
    <source>
        <dbReference type="ARBA" id="ARBA00022574"/>
    </source>
</evidence>
<evidence type="ECO:0000256" key="1">
    <source>
        <dbReference type="ARBA" id="ARBA00004496"/>
    </source>
</evidence>
<feature type="region of interest" description="Disordered" evidence="5">
    <location>
        <begin position="58"/>
        <end position="142"/>
    </location>
</feature>
<gene>
    <name evidence="6" type="ORF">ABL78_7878</name>
</gene>
<feature type="region of interest" description="Disordered" evidence="5">
    <location>
        <begin position="157"/>
        <end position="176"/>
    </location>
</feature>
<keyword evidence="7" id="KW-1185">Reference proteome</keyword>
<dbReference type="InterPro" id="IPR036322">
    <property type="entry name" value="WD40_repeat_dom_sf"/>
</dbReference>
<dbReference type="InterPro" id="IPR015943">
    <property type="entry name" value="WD40/YVTN_repeat-like_dom_sf"/>
</dbReference>
<organism evidence="6 7">
    <name type="scientific">Leptomonas seymouri</name>
    <dbReference type="NCBI Taxonomy" id="5684"/>
    <lineage>
        <taxon>Eukaryota</taxon>
        <taxon>Discoba</taxon>
        <taxon>Euglenozoa</taxon>
        <taxon>Kinetoplastea</taxon>
        <taxon>Metakinetoplastina</taxon>
        <taxon>Trypanosomatida</taxon>
        <taxon>Trypanosomatidae</taxon>
        <taxon>Leishmaniinae</taxon>
        <taxon>Leptomonas</taxon>
    </lineage>
</organism>
<dbReference type="SMART" id="SM00320">
    <property type="entry name" value="WD40"/>
    <property type="match status" value="2"/>
</dbReference>
<dbReference type="InterPro" id="IPR001680">
    <property type="entry name" value="WD40_rpt"/>
</dbReference>
<feature type="region of interest" description="Disordered" evidence="5">
    <location>
        <begin position="206"/>
        <end position="268"/>
    </location>
</feature>
<dbReference type="GO" id="GO:0097014">
    <property type="term" value="C:ciliary plasm"/>
    <property type="evidence" value="ECO:0007669"/>
    <property type="project" value="TreeGrafter"/>
</dbReference>
<dbReference type="OMA" id="EGKVCTW"/>
<feature type="compositionally biased region" description="Polar residues" evidence="5">
    <location>
        <begin position="766"/>
        <end position="787"/>
    </location>
</feature>
<evidence type="ECO:0000256" key="5">
    <source>
        <dbReference type="SAM" id="MobiDB-lite"/>
    </source>
</evidence>
<dbReference type="VEuPathDB" id="TriTrypDB:Lsey_0439_0040"/>
<feature type="compositionally biased region" description="Low complexity" evidence="5">
    <location>
        <begin position="58"/>
        <end position="75"/>
    </location>
</feature>
<evidence type="ECO:0000313" key="7">
    <source>
        <dbReference type="Proteomes" id="UP000038009"/>
    </source>
</evidence>
<dbReference type="PANTHER" id="PTHR12442:SF26">
    <property type="entry name" value="CYTOPLASMIC DYNEIN 2 INTERMEDIATE CHAIN 2"/>
    <property type="match status" value="1"/>
</dbReference>
<feature type="compositionally biased region" description="Low complexity" evidence="5">
    <location>
        <begin position="12"/>
        <end position="26"/>
    </location>
</feature>
<comment type="caution">
    <text evidence="6">The sequence shown here is derived from an EMBL/GenBank/DDBJ whole genome shotgun (WGS) entry which is preliminary data.</text>
</comment>
<dbReference type="GO" id="GO:0005868">
    <property type="term" value="C:cytoplasmic dynein complex"/>
    <property type="evidence" value="ECO:0007669"/>
    <property type="project" value="TreeGrafter"/>
</dbReference>
<keyword evidence="2" id="KW-0963">Cytoplasm</keyword>
<feature type="region of interest" description="Disordered" evidence="5">
    <location>
        <begin position="758"/>
        <end position="787"/>
    </location>
</feature>
<evidence type="ECO:0000256" key="2">
    <source>
        <dbReference type="ARBA" id="ARBA00022490"/>
    </source>
</evidence>
<name>A0A0N1IHJ0_LEPSE</name>
<feature type="region of interest" description="Disordered" evidence="5">
    <location>
        <begin position="799"/>
        <end position="820"/>
    </location>
</feature>
<evidence type="ECO:0000256" key="4">
    <source>
        <dbReference type="ARBA" id="ARBA00022737"/>
    </source>
</evidence>
<dbReference type="GO" id="GO:0042073">
    <property type="term" value="P:intraciliary transport"/>
    <property type="evidence" value="ECO:0007669"/>
    <property type="project" value="TreeGrafter"/>
</dbReference>
<evidence type="ECO:0000313" key="6">
    <source>
        <dbReference type="EMBL" id="KPI83100.1"/>
    </source>
</evidence>
<dbReference type="Proteomes" id="UP000038009">
    <property type="component" value="Unassembled WGS sequence"/>
</dbReference>
<dbReference type="SUPFAM" id="SSF50978">
    <property type="entry name" value="WD40 repeat-like"/>
    <property type="match status" value="1"/>
</dbReference>
<sequence length="1011" mass="103248">MDLAEKRRQLEAVRAARQAKQQVVEQYMTDHPSNNSRTANTSRSSSVAALLPMSAGAVAAAVPSARSSGASARPSLTAISTPVSPPSSLPSPSSTRAVAGAVVSKRDQFSAGAASGPLTPPPEGLAQVEGRRTASSRATAALPSPVTAAGIAKAPLSPSVRAAQKPHTPSSVSTQTLFSPLNTPMVSGAASPLIQVLAVSTPPAAVAGGVESRPTPAGASKTPPGSAGAAAGRQPPTSTVPISTKHISSARGGADDDAHHTKRVAAPVDARLDRRGGWSALQHCMRGGGDGGAAREFSSERPTRPVCIFNPAVVLGDVAESTGSSRRRVVLDATACLVPYEGAVGLLGHPAEGENDSTIWSVCVAATYGAKNSLFREVASGGDYPAASSAARRGSLESAVVGTDTHSGRGVGAGGSTNCMGRSAEAALKGIRASMECGYLWGSASATQTTVPGNTMDAALRVARESPGLVLAWFVVPLPANTVPRREGTLYAEASTSGSSASHGTGAAVTASQADYVVVVVPLVCDSEVTTLLAHPFQPSTLLGGTRCGRIVQWSMGQAWAQVEPCRLIERALTITGTTTTLLLPPQRPIHSSFPSPQAHQAPVLRMAIHGDISCHHLYSISQEGKVCTWAAWQPSHPTASCLSYLGIRPMGSIGVAAQFVERPGTDAMTQVFIGTSSGALLVGANRDARSIELQYYGPPRQLPTSSTVIKTLDVTASPPTAAAVGNHYTNTAAALGAASPTAKNISAECGIVPGGRDLSGALTEDPNTAGSRSGNQSGLSGNHRSSLTLSSTVSFQQQGQQLLQPQSSTPSLPPLTQPHHGRIVSMSLQTATHGFRDQDCVVSAATDGTCAAWFQRSAIPLEGFSSAVTSVCWSPTKPGVLAAGDSSGLVTVWAVNESIITPAGTVSLREASRRTRGSATADAVLWVVAGPSDAAGLSAGGVGSSFFGGVQEEDDDADLADDGDAAATLKQADAIGVTISSLFFSRDGRWLFASTACGYIYSMRLHASLA</sequence>
<feature type="compositionally biased region" description="Low complexity" evidence="5">
    <location>
        <begin position="33"/>
        <end position="46"/>
    </location>
</feature>
<dbReference type="OrthoDB" id="4189at2759"/>